<dbReference type="Pfam" id="PF01368">
    <property type="entry name" value="DHH"/>
    <property type="match status" value="1"/>
</dbReference>
<dbReference type="SUPFAM" id="SSF64182">
    <property type="entry name" value="DHH phosphoesterases"/>
    <property type="match status" value="1"/>
</dbReference>
<dbReference type="InterPro" id="IPR003156">
    <property type="entry name" value="DHHA1_dom"/>
</dbReference>
<organism evidence="3 4">
    <name type="scientific">Roseburia amylophila</name>
    <dbReference type="NCBI Taxonomy" id="2981794"/>
    <lineage>
        <taxon>Bacteria</taxon>
        <taxon>Bacillati</taxon>
        <taxon>Bacillota</taxon>
        <taxon>Clostridia</taxon>
        <taxon>Lachnospirales</taxon>
        <taxon>Lachnospiraceae</taxon>
        <taxon>Roseburia</taxon>
    </lineage>
</organism>
<protein>
    <submittedName>
        <fullName evidence="3">Bifunctional oligoribonuclease/PAP phosphatase NrnA</fullName>
    </submittedName>
</protein>
<reference evidence="3" key="1">
    <citation type="submission" date="2021-10" db="EMBL/GenBank/DDBJ databases">
        <title>Anaerobic single-cell dispensing facilitates the cultivation of human gut bacteria.</title>
        <authorList>
            <person name="Afrizal A."/>
        </authorList>
    </citation>
    <scope>NUCLEOTIDE SEQUENCE</scope>
    <source>
        <strain evidence="3">CLA-AA-H204</strain>
    </source>
</reference>
<dbReference type="EMBL" id="JAJEQW010000001">
    <property type="protein sequence ID" value="MCC2240989.1"/>
    <property type="molecule type" value="Genomic_DNA"/>
</dbReference>
<evidence type="ECO:0000259" key="1">
    <source>
        <dbReference type="Pfam" id="PF01368"/>
    </source>
</evidence>
<evidence type="ECO:0000313" key="4">
    <source>
        <dbReference type="Proteomes" id="UP001198893"/>
    </source>
</evidence>
<dbReference type="AlphaFoldDB" id="A0AAW4W8N5"/>
<dbReference type="GO" id="GO:0003676">
    <property type="term" value="F:nucleic acid binding"/>
    <property type="evidence" value="ECO:0007669"/>
    <property type="project" value="InterPro"/>
</dbReference>
<feature type="domain" description="DDH" evidence="1">
    <location>
        <begin position="12"/>
        <end position="152"/>
    </location>
</feature>
<comment type="caution">
    <text evidence="3">The sequence shown here is derived from an EMBL/GenBank/DDBJ whole genome shotgun (WGS) entry which is preliminary data.</text>
</comment>
<evidence type="ECO:0000259" key="2">
    <source>
        <dbReference type="Pfam" id="PF02272"/>
    </source>
</evidence>
<dbReference type="InterPro" id="IPR051319">
    <property type="entry name" value="Oligoribo/pAp-PDE_c-di-AMP_PDE"/>
</dbReference>
<accession>A0AAW4W8N5</accession>
<dbReference type="PANTHER" id="PTHR47618:SF1">
    <property type="entry name" value="BIFUNCTIONAL OLIGORIBONUCLEASE AND PAP PHOSPHATASE NRNA"/>
    <property type="match status" value="1"/>
</dbReference>
<evidence type="ECO:0000313" key="3">
    <source>
        <dbReference type="EMBL" id="MCC2240989.1"/>
    </source>
</evidence>
<dbReference type="RefSeq" id="WP_117697168.1">
    <property type="nucleotide sequence ID" value="NZ_JAJEQW010000001.1"/>
</dbReference>
<sequence>MKLEEQLYDVKRVAIAGHVKPDGDCVGSTLAVYNYIRKYHPEMEVELHLEPIPNIFKFLANADKIDSSYIEKEPYDLFIALDCGDEKRLGNAVKYFHAAKRTFCVDHHISNQNFADANYIFPEASSTCELVYELIDEEKITKEIAECIYVGIVHDTGVFQYSCTSAKTMNIAGRLMEMGIDFSRIVDKTYYEKTYEQNRILGQALVDSQLFLDGKCIASIVTKEEMEKYQVLPKHLEGIVQQLRATKDVEAAIFLYENEDGSFKASMRSSGKVDVAVIMMSYGGGGHIRAAGATIEGNAKEILEGIVKDVEKQLLK</sequence>
<dbReference type="Proteomes" id="UP001198893">
    <property type="component" value="Unassembled WGS sequence"/>
</dbReference>
<gene>
    <name evidence="3" type="ORF">LKD47_01560</name>
</gene>
<feature type="domain" description="DHHA1" evidence="2">
    <location>
        <begin position="228"/>
        <end position="312"/>
    </location>
</feature>
<dbReference type="Pfam" id="PF02272">
    <property type="entry name" value="DHHA1"/>
    <property type="match status" value="1"/>
</dbReference>
<dbReference type="Gene3D" id="3.10.310.30">
    <property type="match status" value="1"/>
</dbReference>
<name>A0AAW4W8N5_9FIRM</name>
<dbReference type="InterPro" id="IPR001667">
    <property type="entry name" value="DDH_dom"/>
</dbReference>
<dbReference type="Gene3D" id="3.90.1640.10">
    <property type="entry name" value="inorganic pyrophosphatase (n-terminal core)"/>
    <property type="match status" value="1"/>
</dbReference>
<proteinExistence type="predicted"/>
<dbReference type="InterPro" id="IPR038763">
    <property type="entry name" value="DHH_sf"/>
</dbReference>
<dbReference type="PANTHER" id="PTHR47618">
    <property type="entry name" value="BIFUNCTIONAL OLIGORIBONUCLEASE AND PAP PHOSPHATASE NRNA"/>
    <property type="match status" value="1"/>
</dbReference>